<evidence type="ECO:0000313" key="11">
    <source>
        <dbReference type="EMBL" id="JAS12554.1"/>
    </source>
</evidence>
<evidence type="ECO:0000256" key="7">
    <source>
        <dbReference type="ARBA" id="ARBA00022918"/>
    </source>
</evidence>
<keyword evidence="1" id="KW-0540">Nuclease</keyword>
<sequence>KSLNKWFWAEAVNAAVFILNRTGSSTVEGKTPYELWFNDSFNINQLKVFGSKVWAHVPKERRLKWDAKSRKGIFVGYSEESKGYRIYIHSSRKIKILRDVIFVNSNVKFVELDSPKCENVVQLIEKEDVPEPVNENQEEIIENLKEVGENS</sequence>
<evidence type="ECO:0000256" key="8">
    <source>
        <dbReference type="ARBA" id="ARBA00022932"/>
    </source>
</evidence>
<evidence type="ECO:0000259" key="10">
    <source>
        <dbReference type="Pfam" id="PF25597"/>
    </source>
</evidence>
<feature type="non-terminal residue" evidence="11">
    <location>
        <position position="1"/>
    </location>
</feature>
<gene>
    <name evidence="11" type="ORF">g.4270</name>
</gene>
<keyword evidence="8" id="KW-0548">Nucleotidyltransferase</keyword>
<evidence type="ECO:0000256" key="3">
    <source>
        <dbReference type="ARBA" id="ARBA00022759"/>
    </source>
</evidence>
<evidence type="ECO:0000256" key="5">
    <source>
        <dbReference type="ARBA" id="ARBA00022842"/>
    </source>
</evidence>
<keyword evidence="3" id="KW-0255">Endonuclease</keyword>
<dbReference type="GO" id="GO:0004519">
    <property type="term" value="F:endonuclease activity"/>
    <property type="evidence" value="ECO:0007669"/>
    <property type="project" value="UniProtKB-KW"/>
</dbReference>
<dbReference type="GO" id="GO:0015074">
    <property type="term" value="P:DNA integration"/>
    <property type="evidence" value="ECO:0007669"/>
    <property type="project" value="UniProtKB-KW"/>
</dbReference>
<dbReference type="GO" id="GO:0003887">
    <property type="term" value="F:DNA-directed DNA polymerase activity"/>
    <property type="evidence" value="ECO:0007669"/>
    <property type="project" value="UniProtKB-KW"/>
</dbReference>
<dbReference type="GO" id="GO:0046872">
    <property type="term" value="F:metal ion binding"/>
    <property type="evidence" value="ECO:0007669"/>
    <property type="project" value="UniProtKB-KW"/>
</dbReference>
<keyword evidence="9" id="KW-0233">DNA recombination</keyword>
<dbReference type="InterPro" id="IPR039537">
    <property type="entry name" value="Retrotran_Ty1/copia-like"/>
</dbReference>
<proteinExistence type="predicted"/>
<evidence type="ECO:0000256" key="9">
    <source>
        <dbReference type="ARBA" id="ARBA00023172"/>
    </source>
</evidence>
<reference evidence="11" key="1">
    <citation type="submission" date="2015-12" db="EMBL/GenBank/DDBJ databases">
        <title>De novo transcriptome assembly of four potential Pierce s Disease insect vectors from Arizona vineyards.</title>
        <authorList>
            <person name="Tassone E.E."/>
        </authorList>
    </citation>
    <scope>NUCLEOTIDE SEQUENCE</scope>
</reference>
<keyword evidence="2" id="KW-0479">Metal-binding</keyword>
<dbReference type="PANTHER" id="PTHR42648:SF11">
    <property type="entry name" value="TRANSPOSON TY4-P GAG-POL POLYPROTEIN"/>
    <property type="match status" value="1"/>
</dbReference>
<protein>
    <recommendedName>
        <fullName evidence="10">Retroviral polymerase SH3-like domain-containing protein</fullName>
    </recommendedName>
</protein>
<keyword evidence="7" id="KW-0695">RNA-directed DNA polymerase</keyword>
<accession>A0A1B6CGH7</accession>
<dbReference type="GO" id="GO:0003964">
    <property type="term" value="F:RNA-directed DNA polymerase activity"/>
    <property type="evidence" value="ECO:0007669"/>
    <property type="project" value="UniProtKB-KW"/>
</dbReference>
<dbReference type="InterPro" id="IPR057670">
    <property type="entry name" value="SH3_retrovirus"/>
</dbReference>
<evidence type="ECO:0000256" key="1">
    <source>
        <dbReference type="ARBA" id="ARBA00022722"/>
    </source>
</evidence>
<keyword evidence="8" id="KW-0239">DNA-directed DNA polymerase</keyword>
<dbReference type="InterPro" id="IPR012337">
    <property type="entry name" value="RNaseH-like_sf"/>
</dbReference>
<evidence type="ECO:0000256" key="2">
    <source>
        <dbReference type="ARBA" id="ARBA00022723"/>
    </source>
</evidence>
<dbReference type="SUPFAM" id="SSF53098">
    <property type="entry name" value="Ribonuclease H-like"/>
    <property type="match status" value="1"/>
</dbReference>
<keyword evidence="8" id="KW-0808">Transferase</keyword>
<feature type="domain" description="Retroviral polymerase SH3-like" evidence="10">
    <location>
        <begin position="51"/>
        <end position="108"/>
    </location>
</feature>
<keyword evidence="4" id="KW-0378">Hydrolase</keyword>
<feature type="non-terminal residue" evidence="11">
    <location>
        <position position="151"/>
    </location>
</feature>
<dbReference type="PANTHER" id="PTHR42648">
    <property type="entry name" value="TRANSPOSASE, PUTATIVE-RELATED"/>
    <property type="match status" value="1"/>
</dbReference>
<dbReference type="GO" id="GO:0006310">
    <property type="term" value="P:DNA recombination"/>
    <property type="evidence" value="ECO:0007669"/>
    <property type="project" value="UniProtKB-KW"/>
</dbReference>
<dbReference type="EMBL" id="GEDC01024744">
    <property type="protein sequence ID" value="JAS12554.1"/>
    <property type="molecule type" value="Transcribed_RNA"/>
</dbReference>
<evidence type="ECO:0000256" key="4">
    <source>
        <dbReference type="ARBA" id="ARBA00022801"/>
    </source>
</evidence>
<dbReference type="AlphaFoldDB" id="A0A1B6CGH7"/>
<keyword evidence="5" id="KW-0460">Magnesium</keyword>
<name>A0A1B6CGH7_9HEMI</name>
<organism evidence="11">
    <name type="scientific">Clastoptera arizonana</name>
    <name type="common">Arizona spittle bug</name>
    <dbReference type="NCBI Taxonomy" id="38151"/>
    <lineage>
        <taxon>Eukaryota</taxon>
        <taxon>Metazoa</taxon>
        <taxon>Ecdysozoa</taxon>
        <taxon>Arthropoda</taxon>
        <taxon>Hexapoda</taxon>
        <taxon>Insecta</taxon>
        <taxon>Pterygota</taxon>
        <taxon>Neoptera</taxon>
        <taxon>Paraneoptera</taxon>
        <taxon>Hemiptera</taxon>
        <taxon>Auchenorrhyncha</taxon>
        <taxon>Cercopoidea</taxon>
        <taxon>Clastopteridae</taxon>
        <taxon>Clastoptera</taxon>
    </lineage>
</organism>
<keyword evidence="6" id="KW-0229">DNA integration</keyword>
<evidence type="ECO:0000256" key="6">
    <source>
        <dbReference type="ARBA" id="ARBA00022908"/>
    </source>
</evidence>
<dbReference type="Pfam" id="PF25597">
    <property type="entry name" value="SH3_retrovirus"/>
    <property type="match status" value="1"/>
</dbReference>
<dbReference type="GO" id="GO:0016787">
    <property type="term" value="F:hydrolase activity"/>
    <property type="evidence" value="ECO:0007669"/>
    <property type="project" value="UniProtKB-KW"/>
</dbReference>